<dbReference type="Proteomes" id="UP000320791">
    <property type="component" value="Unassembled WGS sequence"/>
</dbReference>
<keyword evidence="4" id="KW-1185">Reference proteome</keyword>
<protein>
    <submittedName>
        <fullName evidence="3">Uncharacterized protein</fullName>
    </submittedName>
</protein>
<feature type="region of interest" description="Disordered" evidence="1">
    <location>
        <begin position="705"/>
        <end position="766"/>
    </location>
</feature>
<dbReference type="RefSeq" id="WP_146325349.1">
    <property type="nucleotide sequence ID" value="NZ_BAABLR010000012.1"/>
</dbReference>
<feature type="transmembrane region" description="Helical" evidence="2">
    <location>
        <begin position="361"/>
        <end position="381"/>
    </location>
</feature>
<keyword evidence="2" id="KW-0472">Membrane</keyword>
<dbReference type="Pfam" id="PF20176">
    <property type="entry name" value="DUF6541"/>
    <property type="match status" value="1"/>
</dbReference>
<keyword evidence="2" id="KW-0812">Transmembrane</keyword>
<dbReference type="AlphaFoldDB" id="A0A5C5U9P1"/>
<proteinExistence type="predicted"/>
<evidence type="ECO:0000313" key="3">
    <source>
        <dbReference type="EMBL" id="TWT22814.1"/>
    </source>
</evidence>
<accession>A0A5C5U9P1</accession>
<evidence type="ECO:0000256" key="2">
    <source>
        <dbReference type="SAM" id="Phobius"/>
    </source>
</evidence>
<organism evidence="3 4">
    <name type="scientific">Corynebacterium canis</name>
    <dbReference type="NCBI Taxonomy" id="679663"/>
    <lineage>
        <taxon>Bacteria</taxon>
        <taxon>Bacillati</taxon>
        <taxon>Actinomycetota</taxon>
        <taxon>Actinomycetes</taxon>
        <taxon>Mycobacteriales</taxon>
        <taxon>Corynebacteriaceae</taxon>
        <taxon>Corynebacterium</taxon>
    </lineage>
</organism>
<feature type="transmembrane region" description="Helical" evidence="2">
    <location>
        <begin position="255"/>
        <end position="273"/>
    </location>
</feature>
<feature type="transmembrane region" description="Helical" evidence="2">
    <location>
        <begin position="279"/>
        <end position="302"/>
    </location>
</feature>
<keyword evidence="2" id="KW-1133">Transmembrane helix</keyword>
<feature type="transmembrane region" description="Helical" evidence="2">
    <location>
        <begin position="6"/>
        <end position="24"/>
    </location>
</feature>
<dbReference type="EMBL" id="VOHM01000027">
    <property type="protein sequence ID" value="TWT22814.1"/>
    <property type="molecule type" value="Genomic_DNA"/>
</dbReference>
<feature type="transmembrane region" description="Helical" evidence="2">
    <location>
        <begin position="323"/>
        <end position="341"/>
    </location>
</feature>
<evidence type="ECO:0000256" key="1">
    <source>
        <dbReference type="SAM" id="MobiDB-lite"/>
    </source>
</evidence>
<sequence>MGIYGAALVAVAVFTVPGFLLTWVSGLRAPWAAAAAVPASFGVFGFAAWFYGMTGYSFTGTATCIILAAALLLAALWRFAFFAYRRRARRNAPPAPAPDPTKPQVVAPKPRFWEAWQPGSIIDPRWVLPGLGAVVGAWLLMSRSLKLLDETRYGMDNIYQGWDVHWHASVIRFILETGVASPTRMGELQNLESQAPLYYPSAWHAGAYLVAEYAGVSPIAATNITAIVLPALVLPLSVGLLAWRILNNRGLAAQIAAGIAAIAVYGSPVLFWIGNYVGAWPYVAAVSMAGIVLALYMSVPAVKVRAFAAAVTFIGMVQTHPSAATIVILGLACWWLLWLVWAPSKRPTTRKQHVLYRLSDLGMLAGAGIVAVAVFLPQLLAGAGQSEEVKSFTATENVSRTQSWWMAIEMMTRHTDEAPNASWVLWLAGTGAVLALLWRRNLWLPACYALSVWVTVNSLRPFEKPWGEWLEMIGALHYNTAHRLIMPVAMITFAYVGVCIAVVLRLVLLGPFRRFHQVSVALSVVAALIAGWCMAQRVTKDMEEGSDWAITSARDGRMVSETDLKAYRWVARQPHAYDGLILSNPAEGSGWAYPYNNLPMLFPHYLWPATGTSSATNMVYWHPDKLGMGANGDPDELNLADIAARRLNITFIIVSPPSFWAFQEPLLPMEQGLWHTAGVTPVYKDRHVVVFAVNDRFTDAQLNQMRERGNSPERLPDLPTKGLEGKALTPEEYDQPYYHRPIKAPSQPPNMADINDHWQEQPAASH</sequence>
<dbReference type="OrthoDB" id="3251757at2"/>
<dbReference type="InterPro" id="IPR046671">
    <property type="entry name" value="DUF6541"/>
</dbReference>
<feature type="transmembrane region" description="Helical" evidence="2">
    <location>
        <begin position="484"/>
        <end position="509"/>
    </location>
</feature>
<name>A0A5C5U9P1_9CORY</name>
<reference evidence="3 4" key="1">
    <citation type="submission" date="2019-08" db="EMBL/GenBank/DDBJ databases">
        <authorList>
            <person name="Lei W."/>
        </authorList>
    </citation>
    <scope>NUCLEOTIDE SEQUENCE [LARGE SCALE GENOMIC DNA]</scope>
    <source>
        <strain evidence="3 4">CCUG 58627</strain>
    </source>
</reference>
<feature type="transmembrane region" description="Helical" evidence="2">
    <location>
        <begin position="420"/>
        <end position="437"/>
    </location>
</feature>
<evidence type="ECO:0000313" key="4">
    <source>
        <dbReference type="Proteomes" id="UP000320791"/>
    </source>
</evidence>
<gene>
    <name evidence="3" type="ORF">FRX94_10775</name>
</gene>
<feature type="compositionally biased region" description="Basic and acidic residues" evidence="1">
    <location>
        <begin position="705"/>
        <end position="716"/>
    </location>
</feature>
<comment type="caution">
    <text evidence="3">The sequence shown here is derived from an EMBL/GenBank/DDBJ whole genome shotgun (WGS) entry which is preliminary data.</text>
</comment>
<feature type="transmembrane region" description="Helical" evidence="2">
    <location>
        <begin position="58"/>
        <end position="81"/>
    </location>
</feature>
<feature type="transmembrane region" description="Helical" evidence="2">
    <location>
        <begin position="219"/>
        <end position="243"/>
    </location>
</feature>
<feature type="transmembrane region" description="Helical" evidence="2">
    <location>
        <begin position="31"/>
        <end position="52"/>
    </location>
</feature>